<dbReference type="PROSITE" id="PS50913">
    <property type="entry name" value="GRIP"/>
    <property type="match status" value="1"/>
</dbReference>
<feature type="region of interest" description="Disordered" evidence="2">
    <location>
        <begin position="351"/>
        <end position="434"/>
    </location>
</feature>
<dbReference type="Pfam" id="PF01465">
    <property type="entry name" value="GRIP"/>
    <property type="match status" value="1"/>
</dbReference>
<keyword evidence="5" id="KW-1185">Reference proteome</keyword>
<feature type="region of interest" description="Disordered" evidence="2">
    <location>
        <begin position="119"/>
        <end position="169"/>
    </location>
</feature>
<keyword evidence="1" id="KW-0175">Coiled coil</keyword>
<reference evidence="4 5" key="1">
    <citation type="journal article" date="2010" name="Science">
        <title>Genomic comparison of the ants Camponotus floridanus and Harpegnathos saltator.</title>
        <authorList>
            <person name="Bonasio R."/>
            <person name="Zhang G."/>
            <person name="Ye C."/>
            <person name="Mutti N.S."/>
            <person name="Fang X."/>
            <person name="Qin N."/>
            <person name="Donahue G."/>
            <person name="Yang P."/>
            <person name="Li Q."/>
            <person name="Li C."/>
            <person name="Zhang P."/>
            <person name="Huang Z."/>
            <person name="Berger S.L."/>
            <person name="Reinberg D."/>
            <person name="Wang J."/>
            <person name="Liebig J."/>
        </authorList>
    </citation>
    <scope>NUCLEOTIDE SEQUENCE [LARGE SCALE GENOMIC DNA]</scope>
    <source>
        <strain evidence="4 5">R22 G/1</strain>
    </source>
</reference>
<sequence length="713" mass="78846">MVDTDNGLATSVKAHVAWSPPPPPPTPPPPPPPPPPPRNDSDSSGVTVLDSAISYRAVKMNLMSDMARYDSERSLLSLQLEPSVDLAPLAVPVTTSLVSSTTTCSVSPVKVTADTNCTHVSNATTPETPTTTTSSTPSSSDSRIPRPSPTALHRSASLRVRGERIPPHYTRASSAANTLLGHLYHHRRHNHLLQSQQQHQHPDHRIFPVITENGTDSPRQRSLSLSLTPARPRPGHAASGGTTTAGADDSDAESVKSYGSACSTASACEHASFALNGTTWSGRSRKYVVHCSNHNDNEQYLTPTQRAARQVRKFQALLKEARKEIEEKDREILRLTKEVVELRLYKASLNSPDERTDSSDALTVRENNPFSPESPSKDLPDEGVGEKVASPDTPEKRVNSDLPPSLSDSGHFEDGSVHSKESMCLPEPQPEIATGTSTVVTTVSGDTVTDAISAPPPAASTDRDEERRRLVSHYENRIEDMHRRHVDELQELKQKHNDKVESLLNQLSEVNTRYCEVRPAMDIAEARARELEAELEAVKTELNEQKTLFSEQEERNKQMYLKMYTKGQEAARIEQADQILVQAQQLPPKVTVAELLQQLTVTQAELENIKDTSYSPEPHISAEHSQSLLSAQEAVSLWVLGTRKAMYRRIVEARSNQGTLDPEITLQFLKSAIYYFLTDKENHHGHLNAIESILGFTEAEKHNIDKLYRSARK</sequence>
<dbReference type="EMBL" id="GL448740">
    <property type="protein sequence ID" value="EFN83950.1"/>
    <property type="molecule type" value="Genomic_DNA"/>
</dbReference>
<evidence type="ECO:0000259" key="3">
    <source>
        <dbReference type="PROSITE" id="PS50913"/>
    </source>
</evidence>
<dbReference type="FunCoup" id="E2BK42">
    <property type="interactions" value="14"/>
</dbReference>
<feature type="compositionally biased region" description="Basic and acidic residues" evidence="2">
    <location>
        <begin position="410"/>
        <end position="421"/>
    </location>
</feature>
<feature type="region of interest" description="Disordered" evidence="2">
    <location>
        <begin position="1"/>
        <end position="46"/>
    </location>
</feature>
<feature type="compositionally biased region" description="Polar residues" evidence="2">
    <location>
        <begin position="359"/>
        <end position="374"/>
    </location>
</feature>
<dbReference type="OrthoDB" id="5807119at2759"/>
<feature type="region of interest" description="Disordered" evidence="2">
    <location>
        <begin position="211"/>
        <end position="252"/>
    </location>
</feature>
<feature type="coiled-coil region" evidence="1">
    <location>
        <begin position="475"/>
        <end position="555"/>
    </location>
</feature>
<evidence type="ECO:0000313" key="4">
    <source>
        <dbReference type="EMBL" id="EFN83950.1"/>
    </source>
</evidence>
<dbReference type="InterPro" id="IPR000237">
    <property type="entry name" value="GRIP_dom"/>
</dbReference>
<dbReference type="Proteomes" id="UP000008237">
    <property type="component" value="Unassembled WGS sequence"/>
</dbReference>
<feature type="domain" description="GRIP" evidence="3">
    <location>
        <begin position="659"/>
        <end position="707"/>
    </location>
</feature>
<feature type="compositionally biased region" description="Polar residues" evidence="2">
    <location>
        <begin position="212"/>
        <end position="227"/>
    </location>
</feature>
<evidence type="ECO:0000256" key="2">
    <source>
        <dbReference type="SAM" id="MobiDB-lite"/>
    </source>
</evidence>
<dbReference type="InterPro" id="IPR028197">
    <property type="entry name" value="Syntaphilin/Syntabulin"/>
</dbReference>
<dbReference type="Pfam" id="PF15290">
    <property type="entry name" value="Syntaphilin"/>
    <property type="match status" value="1"/>
</dbReference>
<dbReference type="OMA" id="DEHYCAG"/>
<dbReference type="InParanoid" id="E2BK42"/>
<feature type="region of interest" description="Disordered" evidence="2">
    <location>
        <begin position="448"/>
        <end position="467"/>
    </location>
</feature>
<accession>E2BK42</accession>
<name>E2BK42_HARSA</name>
<dbReference type="SUPFAM" id="SSF101447">
    <property type="entry name" value="Formin homology 2 domain (FH2 domain)"/>
    <property type="match status" value="1"/>
</dbReference>
<evidence type="ECO:0000256" key="1">
    <source>
        <dbReference type="SAM" id="Coils"/>
    </source>
</evidence>
<organism evidence="5">
    <name type="scientific">Harpegnathos saltator</name>
    <name type="common">Jerdon's jumping ant</name>
    <dbReference type="NCBI Taxonomy" id="610380"/>
    <lineage>
        <taxon>Eukaryota</taxon>
        <taxon>Metazoa</taxon>
        <taxon>Ecdysozoa</taxon>
        <taxon>Arthropoda</taxon>
        <taxon>Hexapoda</taxon>
        <taxon>Insecta</taxon>
        <taxon>Pterygota</taxon>
        <taxon>Neoptera</taxon>
        <taxon>Endopterygota</taxon>
        <taxon>Hymenoptera</taxon>
        <taxon>Apocrita</taxon>
        <taxon>Aculeata</taxon>
        <taxon>Formicoidea</taxon>
        <taxon>Formicidae</taxon>
        <taxon>Ponerinae</taxon>
        <taxon>Ponerini</taxon>
        <taxon>Harpegnathos</taxon>
    </lineage>
</organism>
<feature type="coiled-coil region" evidence="1">
    <location>
        <begin position="304"/>
        <end position="338"/>
    </location>
</feature>
<feature type="compositionally biased region" description="Low complexity" evidence="2">
    <location>
        <begin position="237"/>
        <end position="247"/>
    </location>
</feature>
<evidence type="ECO:0000313" key="5">
    <source>
        <dbReference type="Proteomes" id="UP000008237"/>
    </source>
</evidence>
<protein>
    <recommendedName>
        <fullName evidence="3">GRIP domain-containing protein</fullName>
    </recommendedName>
</protein>
<dbReference type="AlphaFoldDB" id="E2BK42"/>
<feature type="compositionally biased region" description="Pro residues" evidence="2">
    <location>
        <begin position="19"/>
        <end position="38"/>
    </location>
</feature>
<proteinExistence type="predicted"/>
<feature type="compositionally biased region" description="Low complexity" evidence="2">
    <location>
        <begin position="124"/>
        <end position="142"/>
    </location>
</feature>
<gene>
    <name evidence="4" type="ORF">EAI_09620</name>
</gene>